<dbReference type="SMART" id="SM00564">
    <property type="entry name" value="PQQ"/>
    <property type="match status" value="4"/>
</dbReference>
<dbReference type="Proteomes" id="UP000249065">
    <property type="component" value="Unassembled WGS sequence"/>
</dbReference>
<accession>A0A327M9D8</accession>
<dbReference type="CDD" id="cd10280">
    <property type="entry name" value="PQQ_mGDH"/>
    <property type="match status" value="1"/>
</dbReference>
<dbReference type="OrthoDB" id="9794322at2"/>
<comment type="cofactor">
    <cofactor evidence="1">
        <name>pyrroloquinoline quinone</name>
        <dbReference type="ChEBI" id="CHEBI:58442"/>
    </cofactor>
</comment>
<dbReference type="InterPro" id="IPR017511">
    <property type="entry name" value="PQQ_mDH"/>
</dbReference>
<evidence type="ECO:0000256" key="4">
    <source>
        <dbReference type="SAM" id="MobiDB-lite"/>
    </source>
</evidence>
<evidence type="ECO:0000256" key="3">
    <source>
        <dbReference type="ARBA" id="ARBA00023002"/>
    </source>
</evidence>
<feature type="transmembrane region" description="Helical" evidence="5">
    <location>
        <begin position="118"/>
        <end position="138"/>
    </location>
</feature>
<dbReference type="InterPro" id="IPR018391">
    <property type="entry name" value="PQQ_b-propeller_rpt"/>
</dbReference>
<feature type="transmembrane region" description="Helical" evidence="5">
    <location>
        <begin position="61"/>
        <end position="80"/>
    </location>
</feature>
<evidence type="ECO:0000259" key="6">
    <source>
        <dbReference type="Pfam" id="PF01011"/>
    </source>
</evidence>
<protein>
    <submittedName>
        <fullName evidence="7">Membrane-bound PQQ-dependent dehydrogenase, glucose/quinate/shikimate family</fullName>
    </submittedName>
</protein>
<dbReference type="PANTHER" id="PTHR32303:SF4">
    <property type="entry name" value="QUINOPROTEIN GLUCOSE DEHYDROGENASE"/>
    <property type="match status" value="1"/>
</dbReference>
<keyword evidence="8" id="KW-1185">Reference proteome</keyword>
<feature type="domain" description="Pyrrolo-quinoline quinone repeat" evidence="6">
    <location>
        <begin position="169"/>
        <end position="775"/>
    </location>
</feature>
<sequence length="810" mass="87657">MSLRRQPWLVATGFVIGLLGLAFLGLGLWLVALGGSLYYAITGLALLACGLALTMRRAWGFWLYGLILLGTLAWAVHEVGLDGWQLLPRLFAPALFGVWLCMPWVAGRLGARGIGGRWRWSGALACLALALLVIGAGYRTTAARHVQHAPVATAAAAPATDPALPEDEWRHYGRGADGRRYSPLAQITPDNVAQLALAWSIRTGDLPREAETKNGREFNFEATPIKLGNRLYLCTPHRHVIALDATTGRQLWRFDPENDTSANEYLACRGVAYAEAPAETGCPRRIVSTTADARLFALDAETGRPCPGFGEGGFVSLTDHLGPTPPGFHFITSQPLVVRNRIVLGGWIYDNQAEGEPSGVVRAYDAVTGALAWAWDLGRPDPTAPLAPGETYTRGTPNGWGTYTADPALGLLYVPLGNATPDYYGARRRPFDEAYSSALVALDIETGRERWHVQTVHHDLWDFDLPVGPSLVDLPGPGGGTVPALVQTTKMGKLFLLDRRDGHPLAEVQERPVPGDPLPGDRISPTQPDPVGMPDLGPPPLAEADSWGATPLDQLWCRIEFHRRRYDGPYTPPSLQGSLFYPAFDGVIDWHGAAIDPTRHLLIANASYIPFVVDTMPREEALRRGLIKPWAGFDSQEPYPKPSRFAVGPQYGTPYTTVVDPWLGPLGAPCHAPPWGKLVAIDLQTRRIAWERVVGTTRDMNLFGTHANLPLPTGMFNIGGTMVTAGGLVFMGATADDYIRAFDLRDGREVWRARLPAGGQANPMSYRGSDGRQYVVIAAGGHGGLRTRSGDYVKAYALPPGAGTEAGGAR</sequence>
<evidence type="ECO:0000256" key="2">
    <source>
        <dbReference type="ARBA" id="ARBA00008156"/>
    </source>
</evidence>
<dbReference type="PANTHER" id="PTHR32303">
    <property type="entry name" value="QUINOPROTEIN ALCOHOL DEHYDROGENASE (CYTOCHROME C)"/>
    <property type="match status" value="1"/>
</dbReference>
<organism evidence="7 8">
    <name type="scientific">Roseicella frigidaeris</name>
    <dbReference type="NCBI Taxonomy" id="2230885"/>
    <lineage>
        <taxon>Bacteria</taxon>
        <taxon>Pseudomonadati</taxon>
        <taxon>Pseudomonadota</taxon>
        <taxon>Alphaproteobacteria</taxon>
        <taxon>Acetobacterales</taxon>
        <taxon>Roseomonadaceae</taxon>
        <taxon>Roseicella</taxon>
    </lineage>
</organism>
<dbReference type="InterPro" id="IPR011047">
    <property type="entry name" value="Quinoprotein_ADH-like_sf"/>
</dbReference>
<keyword evidence="3" id="KW-0560">Oxidoreductase</keyword>
<dbReference type="InterPro" id="IPR002372">
    <property type="entry name" value="PQQ_rpt_dom"/>
</dbReference>
<gene>
    <name evidence="7" type="ORF">DOO78_06785</name>
</gene>
<feature type="transmembrane region" description="Helical" evidence="5">
    <location>
        <begin position="7"/>
        <end position="31"/>
    </location>
</feature>
<dbReference type="GO" id="GO:0048038">
    <property type="term" value="F:quinone binding"/>
    <property type="evidence" value="ECO:0007669"/>
    <property type="project" value="InterPro"/>
</dbReference>
<evidence type="ECO:0000256" key="1">
    <source>
        <dbReference type="ARBA" id="ARBA00001931"/>
    </source>
</evidence>
<keyword evidence="5" id="KW-1133">Transmembrane helix</keyword>
<proteinExistence type="inferred from homology"/>
<dbReference type="Gene3D" id="2.140.10.10">
    <property type="entry name" value="Quinoprotein alcohol dehydrogenase-like superfamily"/>
    <property type="match status" value="2"/>
</dbReference>
<keyword evidence="5" id="KW-0472">Membrane</keyword>
<feature type="transmembrane region" description="Helical" evidence="5">
    <location>
        <begin position="86"/>
        <end position="106"/>
    </location>
</feature>
<feature type="region of interest" description="Disordered" evidence="4">
    <location>
        <begin position="505"/>
        <end position="536"/>
    </location>
</feature>
<dbReference type="GO" id="GO:0016020">
    <property type="term" value="C:membrane"/>
    <property type="evidence" value="ECO:0007669"/>
    <property type="project" value="InterPro"/>
</dbReference>
<keyword evidence="5" id="KW-0812">Transmembrane</keyword>
<evidence type="ECO:0000256" key="5">
    <source>
        <dbReference type="SAM" id="Phobius"/>
    </source>
</evidence>
<dbReference type="RefSeq" id="WP_111468972.1">
    <property type="nucleotide sequence ID" value="NZ_QLIX01000003.1"/>
</dbReference>
<reference evidence="8" key="1">
    <citation type="submission" date="2018-06" db="EMBL/GenBank/DDBJ databases">
        <authorList>
            <person name="Khan S.A."/>
        </authorList>
    </citation>
    <scope>NUCLEOTIDE SEQUENCE [LARGE SCALE GENOMIC DNA]</scope>
    <source>
        <strain evidence="8">DB-1506</strain>
    </source>
</reference>
<dbReference type="SUPFAM" id="SSF50998">
    <property type="entry name" value="Quinoprotein alcohol dehydrogenase-like"/>
    <property type="match status" value="1"/>
</dbReference>
<dbReference type="NCBIfam" id="TIGR03074">
    <property type="entry name" value="PQQ_membr_DH"/>
    <property type="match status" value="1"/>
</dbReference>
<evidence type="ECO:0000313" key="7">
    <source>
        <dbReference type="EMBL" id="RAI59941.1"/>
    </source>
</evidence>
<feature type="transmembrane region" description="Helical" evidence="5">
    <location>
        <begin position="37"/>
        <end position="54"/>
    </location>
</feature>
<comment type="similarity">
    <text evidence="2">Belongs to the bacterial PQQ dehydrogenase family.</text>
</comment>
<name>A0A327M9D8_9PROT</name>
<comment type="caution">
    <text evidence="7">The sequence shown here is derived from an EMBL/GenBank/DDBJ whole genome shotgun (WGS) entry which is preliminary data.</text>
</comment>
<dbReference type="AlphaFoldDB" id="A0A327M9D8"/>
<dbReference type="Pfam" id="PF01011">
    <property type="entry name" value="PQQ"/>
    <property type="match status" value="1"/>
</dbReference>
<dbReference type="GO" id="GO:0008876">
    <property type="term" value="F:quinoprotein glucose dehydrogenase activity"/>
    <property type="evidence" value="ECO:0007669"/>
    <property type="project" value="TreeGrafter"/>
</dbReference>
<evidence type="ECO:0000313" key="8">
    <source>
        <dbReference type="Proteomes" id="UP000249065"/>
    </source>
</evidence>
<dbReference type="EMBL" id="QLIX01000003">
    <property type="protein sequence ID" value="RAI59941.1"/>
    <property type="molecule type" value="Genomic_DNA"/>
</dbReference>